<gene>
    <name evidence="1" type="ORF">RFI_35429</name>
</gene>
<name>X6LMQ7_RETFI</name>
<keyword evidence="2" id="KW-1185">Reference proteome</keyword>
<protein>
    <submittedName>
        <fullName evidence="1">Uncharacterized protein</fullName>
    </submittedName>
</protein>
<comment type="caution">
    <text evidence="1">The sequence shown here is derived from an EMBL/GenBank/DDBJ whole genome shotgun (WGS) entry which is preliminary data.</text>
</comment>
<feature type="non-terminal residue" evidence="1">
    <location>
        <position position="1"/>
    </location>
</feature>
<dbReference type="Proteomes" id="UP000023152">
    <property type="component" value="Unassembled WGS sequence"/>
</dbReference>
<evidence type="ECO:0000313" key="1">
    <source>
        <dbReference type="EMBL" id="ETO02010.1"/>
    </source>
</evidence>
<sequence>LFVYVLEKVDWNEFKDIAVSDDLINYYKDLHDSSHQDENNSRSQLLKIQITLEAMKYMAKECITEVCSIPKELIERVNRNLNHCSGSPSMTDSDSTNISHAIVLLRGFIEKYHNINEEENLTKLQEELEQIEVLPILIEQQTSDNMYWIVPKQTTHPRRLRIYLYCPGCTKIKSDRIRTNKQYPLKLVRENIPWLYWSDFEVAPKFEILCSISNQKRKVATATISASSQVIVVEEKSLRSKSNQKRVAVSGNMTRTSATNIKHVEIFGHLFREIEDESSFCIAVTIVKDLKKQLSPSESDIKAASIDIIPKLNQLDVTPEQ</sequence>
<dbReference type="EMBL" id="ASPP01036906">
    <property type="protein sequence ID" value="ETO02010.1"/>
    <property type="molecule type" value="Genomic_DNA"/>
</dbReference>
<evidence type="ECO:0000313" key="2">
    <source>
        <dbReference type="Proteomes" id="UP000023152"/>
    </source>
</evidence>
<proteinExistence type="predicted"/>
<reference evidence="1 2" key="1">
    <citation type="journal article" date="2013" name="Curr. Biol.">
        <title>The Genome of the Foraminiferan Reticulomyxa filosa.</title>
        <authorList>
            <person name="Glockner G."/>
            <person name="Hulsmann N."/>
            <person name="Schleicher M."/>
            <person name="Noegel A.A."/>
            <person name="Eichinger L."/>
            <person name="Gallinger C."/>
            <person name="Pawlowski J."/>
            <person name="Sierra R."/>
            <person name="Euteneuer U."/>
            <person name="Pillet L."/>
            <person name="Moustafa A."/>
            <person name="Platzer M."/>
            <person name="Groth M."/>
            <person name="Szafranski K."/>
            <person name="Schliwa M."/>
        </authorList>
    </citation>
    <scope>NUCLEOTIDE SEQUENCE [LARGE SCALE GENOMIC DNA]</scope>
</reference>
<dbReference type="AlphaFoldDB" id="X6LMQ7"/>
<feature type="non-terminal residue" evidence="1">
    <location>
        <position position="321"/>
    </location>
</feature>
<organism evidence="1 2">
    <name type="scientific">Reticulomyxa filosa</name>
    <dbReference type="NCBI Taxonomy" id="46433"/>
    <lineage>
        <taxon>Eukaryota</taxon>
        <taxon>Sar</taxon>
        <taxon>Rhizaria</taxon>
        <taxon>Retaria</taxon>
        <taxon>Foraminifera</taxon>
        <taxon>Monothalamids</taxon>
        <taxon>Reticulomyxidae</taxon>
        <taxon>Reticulomyxa</taxon>
    </lineage>
</organism>
<accession>X6LMQ7</accession>